<dbReference type="AlphaFoldDB" id="A0A0Q9X264"/>
<evidence type="ECO:0000256" key="1">
    <source>
        <dbReference type="SAM" id="MobiDB-lite"/>
    </source>
</evidence>
<dbReference type="OrthoDB" id="8062712at2759"/>
<feature type="region of interest" description="Disordered" evidence="1">
    <location>
        <begin position="119"/>
        <end position="156"/>
    </location>
</feature>
<feature type="region of interest" description="Disordered" evidence="1">
    <location>
        <begin position="233"/>
        <end position="274"/>
    </location>
</feature>
<protein>
    <submittedName>
        <fullName evidence="2">Uncharacterized protein</fullName>
    </submittedName>
</protein>
<proteinExistence type="predicted"/>
<feature type="region of interest" description="Disordered" evidence="1">
    <location>
        <begin position="1"/>
        <end position="55"/>
    </location>
</feature>
<evidence type="ECO:0000313" key="2">
    <source>
        <dbReference type="EMBL" id="KRF99201.1"/>
    </source>
</evidence>
<dbReference type="InParanoid" id="A0A0Q9X264"/>
<gene>
    <name evidence="2" type="primary">Dwil\GK12305</name>
    <name evidence="2" type="ORF">Dwil_GK12305</name>
</gene>
<feature type="compositionally biased region" description="Low complexity" evidence="1">
    <location>
        <begin position="119"/>
        <end position="139"/>
    </location>
</feature>
<feature type="compositionally biased region" description="Polar residues" evidence="1">
    <location>
        <begin position="46"/>
        <end position="55"/>
    </location>
</feature>
<keyword evidence="3" id="KW-1185">Reference proteome</keyword>
<feature type="compositionally biased region" description="Basic and acidic residues" evidence="1">
    <location>
        <begin position="244"/>
        <end position="256"/>
    </location>
</feature>
<dbReference type="Proteomes" id="UP000007798">
    <property type="component" value="Unassembled WGS sequence"/>
</dbReference>
<sequence length="338" mass="38888">MQKLTMQQQQQQQQNPLLQKAKAFNQSFFTQPSQDRHVTRSRSAPPASTTRECQRGMSNFCSPEGSGNFVGLQCSSVNSTNLGINYGSWQQQQQQLQLQQQYYQSDNRSFDETSYMQLPMPSKQQQQQQRQLPQSQCQPQEERSQSQINSNDLTPEERFVQRTKSLFFDILVKDHTCPGVIQETLDGKEDFNAYAFEIAFCGNVPNKPKPIDPISIIEAIKLRIDYERTEIRKNHSANTSTNSDLEKPHKDQSRDRRLPRRRRRSGVTEEDIDNHFAGKNKSEVNDAVCAFLQAEAEYRSTNVEGRKDFEANVNAYEPKLMGKDIKTNTYTATTKPID</sequence>
<organism evidence="2 3">
    <name type="scientific">Drosophila willistoni</name>
    <name type="common">Fruit fly</name>
    <dbReference type="NCBI Taxonomy" id="7260"/>
    <lineage>
        <taxon>Eukaryota</taxon>
        <taxon>Metazoa</taxon>
        <taxon>Ecdysozoa</taxon>
        <taxon>Arthropoda</taxon>
        <taxon>Hexapoda</taxon>
        <taxon>Insecta</taxon>
        <taxon>Pterygota</taxon>
        <taxon>Neoptera</taxon>
        <taxon>Endopterygota</taxon>
        <taxon>Diptera</taxon>
        <taxon>Brachycera</taxon>
        <taxon>Muscomorpha</taxon>
        <taxon>Ephydroidea</taxon>
        <taxon>Drosophilidae</taxon>
        <taxon>Drosophila</taxon>
        <taxon>Sophophora</taxon>
    </lineage>
</organism>
<dbReference type="STRING" id="7260.A0A0Q9X264"/>
<evidence type="ECO:0000313" key="3">
    <source>
        <dbReference type="Proteomes" id="UP000007798"/>
    </source>
</evidence>
<name>A0A0Q9X264_DROWI</name>
<feature type="compositionally biased region" description="Polar residues" evidence="1">
    <location>
        <begin position="24"/>
        <end position="33"/>
    </location>
</feature>
<dbReference type="EMBL" id="CH964161">
    <property type="protein sequence ID" value="KRF99201.1"/>
    <property type="molecule type" value="Genomic_DNA"/>
</dbReference>
<reference evidence="2 3" key="1">
    <citation type="journal article" date="2007" name="Nature">
        <title>Evolution of genes and genomes on the Drosophila phylogeny.</title>
        <authorList>
            <consortium name="Drosophila 12 Genomes Consortium"/>
            <person name="Clark A.G."/>
            <person name="Eisen M.B."/>
            <person name="Smith D.R."/>
            <person name="Bergman C.M."/>
            <person name="Oliver B."/>
            <person name="Markow T.A."/>
            <person name="Kaufman T.C."/>
            <person name="Kellis M."/>
            <person name="Gelbart W."/>
            <person name="Iyer V.N."/>
            <person name="Pollard D.A."/>
            <person name="Sackton T.B."/>
            <person name="Larracuente A.M."/>
            <person name="Singh N.D."/>
            <person name="Abad J.P."/>
            <person name="Abt D.N."/>
            <person name="Adryan B."/>
            <person name="Aguade M."/>
            <person name="Akashi H."/>
            <person name="Anderson W.W."/>
            <person name="Aquadro C.F."/>
            <person name="Ardell D.H."/>
            <person name="Arguello R."/>
            <person name="Artieri C.G."/>
            <person name="Barbash D.A."/>
            <person name="Barker D."/>
            <person name="Barsanti P."/>
            <person name="Batterham P."/>
            <person name="Batzoglou S."/>
            <person name="Begun D."/>
            <person name="Bhutkar A."/>
            <person name="Blanco E."/>
            <person name="Bosak S.A."/>
            <person name="Bradley R.K."/>
            <person name="Brand A.D."/>
            <person name="Brent M.R."/>
            <person name="Brooks A.N."/>
            <person name="Brown R.H."/>
            <person name="Butlin R.K."/>
            <person name="Caggese C."/>
            <person name="Calvi B.R."/>
            <person name="Bernardo de Carvalho A."/>
            <person name="Caspi A."/>
            <person name="Castrezana S."/>
            <person name="Celniker S.E."/>
            <person name="Chang J.L."/>
            <person name="Chapple C."/>
            <person name="Chatterji S."/>
            <person name="Chinwalla A."/>
            <person name="Civetta A."/>
            <person name="Clifton S.W."/>
            <person name="Comeron J.M."/>
            <person name="Costello J.C."/>
            <person name="Coyne J.A."/>
            <person name="Daub J."/>
            <person name="David R.G."/>
            <person name="Delcher A.L."/>
            <person name="Delehaunty K."/>
            <person name="Do C.B."/>
            <person name="Ebling H."/>
            <person name="Edwards K."/>
            <person name="Eickbush T."/>
            <person name="Evans J.D."/>
            <person name="Filipski A."/>
            <person name="Findeiss S."/>
            <person name="Freyhult E."/>
            <person name="Fulton L."/>
            <person name="Fulton R."/>
            <person name="Garcia A.C."/>
            <person name="Gardiner A."/>
            <person name="Garfield D.A."/>
            <person name="Garvin B.E."/>
            <person name="Gibson G."/>
            <person name="Gilbert D."/>
            <person name="Gnerre S."/>
            <person name="Godfrey J."/>
            <person name="Good R."/>
            <person name="Gotea V."/>
            <person name="Gravely B."/>
            <person name="Greenberg A.J."/>
            <person name="Griffiths-Jones S."/>
            <person name="Gross S."/>
            <person name="Guigo R."/>
            <person name="Gustafson E.A."/>
            <person name="Haerty W."/>
            <person name="Hahn M.W."/>
            <person name="Halligan D.L."/>
            <person name="Halpern A.L."/>
            <person name="Halter G.M."/>
            <person name="Han M.V."/>
            <person name="Heger A."/>
            <person name="Hillier L."/>
            <person name="Hinrichs A.S."/>
            <person name="Holmes I."/>
            <person name="Hoskins R.A."/>
            <person name="Hubisz M.J."/>
            <person name="Hultmark D."/>
            <person name="Huntley M.A."/>
            <person name="Jaffe D.B."/>
            <person name="Jagadeeshan S."/>
            <person name="Jeck W.R."/>
            <person name="Johnson J."/>
            <person name="Jones C.D."/>
            <person name="Jordan W.C."/>
            <person name="Karpen G.H."/>
            <person name="Kataoka E."/>
            <person name="Keightley P.D."/>
            <person name="Kheradpour P."/>
            <person name="Kirkness E.F."/>
            <person name="Koerich L.B."/>
            <person name="Kristiansen K."/>
            <person name="Kudrna D."/>
            <person name="Kulathinal R.J."/>
            <person name="Kumar S."/>
            <person name="Kwok R."/>
            <person name="Lander E."/>
            <person name="Langley C.H."/>
            <person name="Lapoint R."/>
            <person name="Lazzaro B.P."/>
            <person name="Lee S.J."/>
            <person name="Levesque L."/>
            <person name="Li R."/>
            <person name="Lin C.F."/>
            <person name="Lin M.F."/>
            <person name="Lindblad-Toh K."/>
            <person name="Llopart A."/>
            <person name="Long M."/>
            <person name="Low L."/>
            <person name="Lozovsky E."/>
            <person name="Lu J."/>
            <person name="Luo M."/>
            <person name="Machado C.A."/>
            <person name="Makalowski W."/>
            <person name="Marzo M."/>
            <person name="Matsuda M."/>
            <person name="Matzkin L."/>
            <person name="McAllister B."/>
            <person name="McBride C.S."/>
            <person name="McKernan B."/>
            <person name="McKernan K."/>
            <person name="Mendez-Lago M."/>
            <person name="Minx P."/>
            <person name="Mollenhauer M.U."/>
            <person name="Montooth K."/>
            <person name="Mount S.M."/>
            <person name="Mu X."/>
            <person name="Myers E."/>
            <person name="Negre B."/>
            <person name="Newfeld S."/>
            <person name="Nielsen R."/>
            <person name="Noor M.A."/>
            <person name="O'Grady P."/>
            <person name="Pachter L."/>
            <person name="Papaceit M."/>
            <person name="Parisi M.J."/>
            <person name="Parisi M."/>
            <person name="Parts L."/>
            <person name="Pedersen J.S."/>
            <person name="Pesole G."/>
            <person name="Phillippy A.M."/>
            <person name="Ponting C.P."/>
            <person name="Pop M."/>
            <person name="Porcelli D."/>
            <person name="Powell J.R."/>
            <person name="Prohaska S."/>
            <person name="Pruitt K."/>
            <person name="Puig M."/>
            <person name="Quesneville H."/>
            <person name="Ram K.R."/>
            <person name="Rand D."/>
            <person name="Rasmussen M.D."/>
            <person name="Reed L.K."/>
            <person name="Reenan R."/>
            <person name="Reily A."/>
            <person name="Remington K.A."/>
            <person name="Rieger T.T."/>
            <person name="Ritchie M.G."/>
            <person name="Robin C."/>
            <person name="Rogers Y.H."/>
            <person name="Rohde C."/>
            <person name="Rozas J."/>
            <person name="Rubenfield M.J."/>
            <person name="Ruiz A."/>
            <person name="Russo S."/>
            <person name="Salzberg S.L."/>
            <person name="Sanchez-Gracia A."/>
            <person name="Saranga D.J."/>
            <person name="Sato H."/>
            <person name="Schaeffer S.W."/>
            <person name="Schatz M.C."/>
            <person name="Schlenke T."/>
            <person name="Schwartz R."/>
            <person name="Segarra C."/>
            <person name="Singh R.S."/>
            <person name="Sirot L."/>
            <person name="Sirota M."/>
            <person name="Sisneros N.B."/>
            <person name="Smith C.D."/>
            <person name="Smith T.F."/>
            <person name="Spieth J."/>
            <person name="Stage D.E."/>
            <person name="Stark A."/>
            <person name="Stephan W."/>
            <person name="Strausberg R.L."/>
            <person name="Strempel S."/>
            <person name="Sturgill D."/>
            <person name="Sutton G."/>
            <person name="Sutton G.G."/>
            <person name="Tao W."/>
            <person name="Teichmann S."/>
            <person name="Tobari Y.N."/>
            <person name="Tomimura Y."/>
            <person name="Tsolas J.M."/>
            <person name="Valente V.L."/>
            <person name="Venter E."/>
            <person name="Venter J.C."/>
            <person name="Vicario S."/>
            <person name="Vieira F.G."/>
            <person name="Vilella A.J."/>
            <person name="Villasante A."/>
            <person name="Walenz B."/>
            <person name="Wang J."/>
            <person name="Wasserman M."/>
            <person name="Watts T."/>
            <person name="Wilson D."/>
            <person name="Wilson R.K."/>
            <person name="Wing R.A."/>
            <person name="Wolfner M.F."/>
            <person name="Wong A."/>
            <person name="Wong G.K."/>
            <person name="Wu C.I."/>
            <person name="Wu G."/>
            <person name="Yamamoto D."/>
            <person name="Yang H.P."/>
            <person name="Yang S.P."/>
            <person name="Yorke J.A."/>
            <person name="Yoshida K."/>
            <person name="Zdobnov E."/>
            <person name="Zhang P."/>
            <person name="Zhang Y."/>
            <person name="Zimin A.V."/>
            <person name="Baldwin J."/>
            <person name="Abdouelleil A."/>
            <person name="Abdulkadir J."/>
            <person name="Abebe A."/>
            <person name="Abera B."/>
            <person name="Abreu J."/>
            <person name="Acer S.C."/>
            <person name="Aftuck L."/>
            <person name="Alexander A."/>
            <person name="An P."/>
            <person name="Anderson E."/>
            <person name="Anderson S."/>
            <person name="Arachi H."/>
            <person name="Azer M."/>
            <person name="Bachantsang P."/>
            <person name="Barry A."/>
            <person name="Bayul T."/>
            <person name="Berlin A."/>
            <person name="Bessette D."/>
            <person name="Bloom T."/>
            <person name="Blye J."/>
            <person name="Boguslavskiy L."/>
            <person name="Bonnet C."/>
            <person name="Boukhgalter B."/>
            <person name="Bourzgui I."/>
            <person name="Brown A."/>
            <person name="Cahill P."/>
            <person name="Channer S."/>
            <person name="Cheshatsang Y."/>
            <person name="Chuda L."/>
            <person name="Citroen M."/>
            <person name="Collymore A."/>
            <person name="Cooke P."/>
            <person name="Costello M."/>
            <person name="D'Aco K."/>
            <person name="Daza R."/>
            <person name="De Haan G."/>
            <person name="DeGray S."/>
            <person name="DeMaso C."/>
            <person name="Dhargay N."/>
            <person name="Dooley K."/>
            <person name="Dooley E."/>
            <person name="Doricent M."/>
            <person name="Dorje P."/>
            <person name="Dorjee K."/>
            <person name="Dupes A."/>
            <person name="Elong R."/>
            <person name="Falk J."/>
            <person name="Farina A."/>
            <person name="Faro S."/>
            <person name="Ferguson D."/>
            <person name="Fisher S."/>
            <person name="Foley C.D."/>
            <person name="Franke A."/>
            <person name="Friedrich D."/>
            <person name="Gadbois L."/>
            <person name="Gearin G."/>
            <person name="Gearin C.R."/>
            <person name="Giannoukos G."/>
            <person name="Goode T."/>
            <person name="Graham J."/>
            <person name="Grandbois E."/>
            <person name="Grewal S."/>
            <person name="Gyaltsen K."/>
            <person name="Hafez N."/>
            <person name="Hagos B."/>
            <person name="Hall J."/>
            <person name="Henson C."/>
            <person name="Hollinger A."/>
            <person name="Honan T."/>
            <person name="Huard M.D."/>
            <person name="Hughes L."/>
            <person name="Hurhula B."/>
            <person name="Husby M.E."/>
            <person name="Kamat A."/>
            <person name="Kanga B."/>
            <person name="Kashin S."/>
            <person name="Khazanovich D."/>
            <person name="Kisner P."/>
            <person name="Lance K."/>
            <person name="Lara M."/>
            <person name="Lee W."/>
            <person name="Lennon N."/>
            <person name="Letendre F."/>
            <person name="LeVine R."/>
            <person name="Lipovsky A."/>
            <person name="Liu X."/>
            <person name="Liu J."/>
            <person name="Liu S."/>
            <person name="Lokyitsang T."/>
            <person name="Lokyitsang Y."/>
            <person name="Lubonja R."/>
            <person name="Lui A."/>
            <person name="MacDonald P."/>
            <person name="Magnisalis V."/>
            <person name="Maru K."/>
            <person name="Matthews C."/>
            <person name="McCusker W."/>
            <person name="McDonough S."/>
            <person name="Mehta T."/>
            <person name="Meldrim J."/>
            <person name="Meneus L."/>
            <person name="Mihai O."/>
            <person name="Mihalev A."/>
            <person name="Mihova T."/>
            <person name="Mittelman R."/>
            <person name="Mlenga V."/>
            <person name="Montmayeur A."/>
            <person name="Mulrain L."/>
            <person name="Navidi A."/>
            <person name="Naylor J."/>
            <person name="Negash T."/>
            <person name="Nguyen T."/>
            <person name="Nguyen N."/>
            <person name="Nicol R."/>
            <person name="Norbu C."/>
            <person name="Norbu N."/>
            <person name="Novod N."/>
            <person name="O'Neill B."/>
            <person name="Osman S."/>
            <person name="Markiewicz E."/>
            <person name="Oyono O.L."/>
            <person name="Patti C."/>
            <person name="Phunkhang P."/>
            <person name="Pierre F."/>
            <person name="Priest M."/>
            <person name="Raghuraman S."/>
            <person name="Rege F."/>
            <person name="Reyes R."/>
            <person name="Rise C."/>
            <person name="Rogov P."/>
            <person name="Ross K."/>
            <person name="Ryan E."/>
            <person name="Settipalli S."/>
            <person name="Shea T."/>
            <person name="Sherpa N."/>
            <person name="Shi L."/>
            <person name="Shih D."/>
            <person name="Sparrow T."/>
            <person name="Spaulding J."/>
            <person name="Stalker J."/>
            <person name="Stange-Thomann N."/>
            <person name="Stavropoulos S."/>
            <person name="Stone C."/>
            <person name="Strader C."/>
            <person name="Tesfaye S."/>
            <person name="Thomson T."/>
            <person name="Thoulutsang Y."/>
            <person name="Thoulutsang D."/>
            <person name="Topham K."/>
            <person name="Topping I."/>
            <person name="Tsamla T."/>
            <person name="Vassiliev H."/>
            <person name="Vo A."/>
            <person name="Wangchuk T."/>
            <person name="Wangdi T."/>
            <person name="Weiand M."/>
            <person name="Wilkinson J."/>
            <person name="Wilson A."/>
            <person name="Yadav S."/>
            <person name="Young G."/>
            <person name="Yu Q."/>
            <person name="Zembek L."/>
            <person name="Zhong D."/>
            <person name="Zimmer A."/>
            <person name="Zwirko Z."/>
            <person name="Jaffe D.B."/>
            <person name="Alvarez P."/>
            <person name="Brockman W."/>
            <person name="Butler J."/>
            <person name="Chin C."/>
            <person name="Gnerre S."/>
            <person name="Grabherr M."/>
            <person name="Kleber M."/>
            <person name="Mauceli E."/>
            <person name="MacCallum I."/>
        </authorList>
    </citation>
    <scope>NUCLEOTIDE SEQUENCE [LARGE SCALE GENOMIC DNA]</scope>
    <source>
        <strain evidence="3">Tucson 14030-0811.24</strain>
    </source>
</reference>
<accession>A0A0Q9X264</accession>